<dbReference type="RefSeq" id="WP_121523459.1">
    <property type="nucleotide sequence ID" value="NZ_RCHR01000004.1"/>
</dbReference>
<organism evidence="8 9">
    <name type="scientific">Oceanobacillus piezotolerans</name>
    <dbReference type="NCBI Taxonomy" id="2448030"/>
    <lineage>
        <taxon>Bacteria</taxon>
        <taxon>Bacillati</taxon>
        <taxon>Bacillota</taxon>
        <taxon>Bacilli</taxon>
        <taxon>Bacillales</taxon>
        <taxon>Bacillaceae</taxon>
        <taxon>Oceanobacillus</taxon>
    </lineage>
</organism>
<dbReference type="Gene3D" id="3.20.20.70">
    <property type="entry name" value="Aldolase class I"/>
    <property type="match status" value="1"/>
</dbReference>
<keyword evidence="5 7" id="KW-0456">Lyase</keyword>
<protein>
    <recommendedName>
        <fullName evidence="7">Fructose-bisphosphate aldolase class 1</fullName>
        <ecNumber evidence="7">4.1.2.13</ecNumber>
    </recommendedName>
    <alternativeName>
        <fullName evidence="7">Fructose-bisphosphate aldolase class I</fullName>
        <shortName evidence="7">FBP aldolase</shortName>
    </alternativeName>
</protein>
<dbReference type="AlphaFoldDB" id="A0A498D4G1"/>
<dbReference type="PANTHER" id="PTHR11627">
    <property type="entry name" value="FRUCTOSE-BISPHOSPHATE ALDOLASE"/>
    <property type="match status" value="1"/>
</dbReference>
<name>A0A498D4G1_9BACI</name>
<dbReference type="EMBL" id="RCHR01000004">
    <property type="protein sequence ID" value="RLL43726.1"/>
    <property type="molecule type" value="Genomic_DNA"/>
</dbReference>
<dbReference type="OrthoDB" id="9813469at2"/>
<accession>A0A498D4G1</accession>
<dbReference type="GO" id="GO:0006096">
    <property type="term" value="P:glycolytic process"/>
    <property type="evidence" value="ECO:0007669"/>
    <property type="project" value="UniProtKB-UniRule"/>
</dbReference>
<evidence type="ECO:0000256" key="1">
    <source>
        <dbReference type="ARBA" id="ARBA00000441"/>
    </source>
</evidence>
<keyword evidence="9" id="KW-1185">Reference proteome</keyword>
<gene>
    <name evidence="7" type="primary">fda</name>
    <name evidence="8" type="ORF">D8M04_12445</name>
</gene>
<feature type="active site" description="Proton acceptor" evidence="7">
    <location>
        <position position="176"/>
    </location>
</feature>
<dbReference type="SUPFAM" id="SSF51569">
    <property type="entry name" value="Aldolase"/>
    <property type="match status" value="1"/>
</dbReference>
<dbReference type="Pfam" id="PF00274">
    <property type="entry name" value="Glycolytic"/>
    <property type="match status" value="1"/>
</dbReference>
<dbReference type="InterPro" id="IPR013785">
    <property type="entry name" value="Aldolase_TIM"/>
</dbReference>
<comment type="caution">
    <text evidence="8">The sequence shown here is derived from an EMBL/GenBank/DDBJ whole genome shotgun (WGS) entry which is preliminary data.</text>
</comment>
<dbReference type="HAMAP" id="MF_00729">
    <property type="entry name" value="FBP_aldolase_1"/>
    <property type="match status" value="1"/>
</dbReference>
<evidence type="ECO:0000256" key="2">
    <source>
        <dbReference type="ARBA" id="ARBA00004714"/>
    </source>
</evidence>
<evidence type="ECO:0000256" key="3">
    <source>
        <dbReference type="ARBA" id="ARBA00010387"/>
    </source>
</evidence>
<dbReference type="Proteomes" id="UP000270219">
    <property type="component" value="Unassembled WGS sequence"/>
</dbReference>
<dbReference type="NCBIfam" id="NF003784">
    <property type="entry name" value="PRK05377.1"/>
    <property type="match status" value="1"/>
</dbReference>
<comment type="similarity">
    <text evidence="3 7">Belongs to the class I fructose-bisphosphate aldolase family.</text>
</comment>
<sequence length="298" mass="33481">MQEKYLEQMKNGKGFIAALDQSGGSTPKALKAYGVSEDQYGNEAEMFDLVHEMRTRIITSPAFDSEHIIGAILFEQTMDRQVEGRYTGEYLAEEKGIVPFLKVDKGLAELSNGVQKMKPIDNLNETLNRAKERGMFGTKMRSVIKEANMDGIQEVVDQQFEIAEKIINKGLVPIIEPEVDIHSTDKEQSEIILKQEIKKHLDQLSKVDLVMLKLTIPDRANQYKELTEHPNVVRVVALSGGYSREEANAKLKENDGLIASFSRALSEDLNINQSDEEFNTALQEAVESIYDASVNKNI</sequence>
<keyword evidence="4 7" id="KW-0324">Glycolysis</keyword>
<comment type="pathway">
    <text evidence="2 7">Carbohydrate degradation; glycolysis; D-glyceraldehyde 3-phosphate and glycerone phosphate from D-glucose: step 4/4.</text>
</comment>
<evidence type="ECO:0000256" key="5">
    <source>
        <dbReference type="ARBA" id="ARBA00023239"/>
    </source>
</evidence>
<comment type="catalytic activity">
    <reaction evidence="1 7">
        <text>beta-D-fructose 1,6-bisphosphate = D-glyceraldehyde 3-phosphate + dihydroxyacetone phosphate</text>
        <dbReference type="Rhea" id="RHEA:14729"/>
        <dbReference type="ChEBI" id="CHEBI:32966"/>
        <dbReference type="ChEBI" id="CHEBI:57642"/>
        <dbReference type="ChEBI" id="CHEBI:59776"/>
        <dbReference type="EC" id="4.1.2.13"/>
    </reaction>
</comment>
<dbReference type="EC" id="4.1.2.13" evidence="7"/>
<evidence type="ECO:0000256" key="6">
    <source>
        <dbReference type="ARBA" id="ARBA00023270"/>
    </source>
</evidence>
<reference evidence="8 9" key="1">
    <citation type="submission" date="2018-10" db="EMBL/GenBank/DDBJ databases">
        <title>Oceanobacillus sp. YLB-02 draft genome.</title>
        <authorList>
            <person name="Yu L."/>
        </authorList>
    </citation>
    <scope>NUCLEOTIDE SEQUENCE [LARGE SCALE GENOMIC DNA]</scope>
    <source>
        <strain evidence="8 9">YLB-02</strain>
    </source>
</reference>
<dbReference type="InterPro" id="IPR023014">
    <property type="entry name" value="FBA_I_Gram+-type"/>
</dbReference>
<dbReference type="InterPro" id="IPR000741">
    <property type="entry name" value="FBA_I"/>
</dbReference>
<evidence type="ECO:0000256" key="7">
    <source>
        <dbReference type="HAMAP-Rule" id="MF_00729"/>
    </source>
</evidence>
<evidence type="ECO:0000313" key="9">
    <source>
        <dbReference type="Proteomes" id="UP000270219"/>
    </source>
</evidence>
<dbReference type="UniPathway" id="UPA00109">
    <property type="reaction ID" value="UER00183"/>
</dbReference>
<evidence type="ECO:0000313" key="8">
    <source>
        <dbReference type="EMBL" id="RLL43726.1"/>
    </source>
</evidence>
<evidence type="ECO:0000256" key="4">
    <source>
        <dbReference type="ARBA" id="ARBA00023152"/>
    </source>
</evidence>
<dbReference type="GO" id="GO:0004332">
    <property type="term" value="F:fructose-bisphosphate aldolase activity"/>
    <property type="evidence" value="ECO:0007669"/>
    <property type="project" value="UniProtKB-UniRule"/>
</dbReference>
<proteinExistence type="inferred from homology"/>
<keyword evidence="6 7" id="KW-0704">Schiff base</keyword>
<feature type="active site" description="Schiff-base intermediate with dihydroxyacetone-P" evidence="7">
    <location>
        <position position="213"/>
    </location>
</feature>